<keyword evidence="2" id="KW-1185">Reference proteome</keyword>
<accession>A0A7E4VCG3</accession>
<reference evidence="2" key="1">
    <citation type="journal article" date="2013" name="Genetics">
        <title>The draft genome and transcriptome of Panagrellus redivivus are shaped by the harsh demands of a free-living lifestyle.</title>
        <authorList>
            <person name="Srinivasan J."/>
            <person name="Dillman A.R."/>
            <person name="Macchietto M.G."/>
            <person name="Heikkinen L."/>
            <person name="Lakso M."/>
            <person name="Fracchia K.M."/>
            <person name="Antoshechkin I."/>
            <person name="Mortazavi A."/>
            <person name="Wong G."/>
            <person name="Sternberg P.W."/>
        </authorList>
    </citation>
    <scope>NUCLEOTIDE SEQUENCE [LARGE SCALE GENOMIC DNA]</scope>
    <source>
        <strain evidence="2">MT8872</strain>
    </source>
</reference>
<dbReference type="AlphaFoldDB" id="A0A7E4VCG3"/>
<dbReference type="Proteomes" id="UP000492821">
    <property type="component" value="Unassembled WGS sequence"/>
</dbReference>
<evidence type="ECO:0000256" key="1">
    <source>
        <dbReference type="SAM" id="MobiDB-lite"/>
    </source>
</evidence>
<dbReference type="WBParaSite" id="Pan_g19302.t1">
    <property type="protein sequence ID" value="Pan_g19302.t1"/>
    <property type="gene ID" value="Pan_g19302"/>
</dbReference>
<evidence type="ECO:0000313" key="3">
    <source>
        <dbReference type="WBParaSite" id="Pan_g19302.t1"/>
    </source>
</evidence>
<reference evidence="3" key="2">
    <citation type="submission" date="2020-10" db="UniProtKB">
        <authorList>
            <consortium name="WormBaseParasite"/>
        </authorList>
    </citation>
    <scope>IDENTIFICATION</scope>
</reference>
<feature type="region of interest" description="Disordered" evidence="1">
    <location>
        <begin position="1"/>
        <end position="24"/>
    </location>
</feature>
<protein>
    <submittedName>
        <fullName evidence="3">Intu_longin_1 domain-containing protein</fullName>
    </submittedName>
</protein>
<feature type="compositionally biased region" description="Polar residues" evidence="1">
    <location>
        <begin position="14"/>
        <end position="24"/>
    </location>
</feature>
<proteinExistence type="predicted"/>
<organism evidence="2 3">
    <name type="scientific">Panagrellus redivivus</name>
    <name type="common">Microworm</name>
    <dbReference type="NCBI Taxonomy" id="6233"/>
    <lineage>
        <taxon>Eukaryota</taxon>
        <taxon>Metazoa</taxon>
        <taxon>Ecdysozoa</taxon>
        <taxon>Nematoda</taxon>
        <taxon>Chromadorea</taxon>
        <taxon>Rhabditida</taxon>
        <taxon>Tylenchina</taxon>
        <taxon>Panagrolaimomorpha</taxon>
        <taxon>Panagrolaimoidea</taxon>
        <taxon>Panagrolaimidae</taxon>
        <taxon>Panagrellus</taxon>
    </lineage>
</organism>
<evidence type="ECO:0000313" key="2">
    <source>
        <dbReference type="Proteomes" id="UP000492821"/>
    </source>
</evidence>
<sequence>MMTTTGHFADIQPPQRSLLPNNDYSGSADSVNSVVLHGDCNGPDFDASQPAMITLISDGDESGRSALLAFHSRNRSEIDAKFTSYSPTKPYIAGNTDLLKFMNTPLRKTALFVLTQKDARVEAHKADGRKQLKKAILDYLVTAYPNRMFPKKPIVPILKFFEQITSVSIFLMLKKDLAASLKQRKRRYNVATAKRDSVDLTNTTATDINSVALRVGQAQDAASAISLLVATAYTRCNWILELEKGKHVRLGEVVLSTFPYMATMSTMIKPDYDMMLALRRQDHFDVIKALQSNVMAIFFVSNRHELLPTEFVLTGNDDTDGAIAFKCLFALFAKLSPPHYSMCSTDCVLMEKQEDNVEAFLEQKRGTEIPLLIYQSYVDSGCQYHIVADNIAIKVVGGFYEALEAVMRVHFLFNVPYPREGKVVFTLLEHLAGKDLHLISGIGGEIYHSINDFNEAMELPAPEPYPTTDENGYMVL</sequence>
<name>A0A7E4VCG3_PANRE</name>